<proteinExistence type="inferred from homology"/>
<evidence type="ECO:0000313" key="5">
    <source>
        <dbReference type="EMBL" id="EGG29290.1"/>
    </source>
</evidence>
<dbReference type="eggNOG" id="COG4221">
    <property type="taxonomic scope" value="Bacteria"/>
</dbReference>
<keyword evidence="2" id="KW-0560">Oxidoreductase</keyword>
<dbReference type="GO" id="GO:0016020">
    <property type="term" value="C:membrane"/>
    <property type="evidence" value="ECO:0007669"/>
    <property type="project" value="TreeGrafter"/>
</dbReference>
<dbReference type="PANTHER" id="PTHR44196">
    <property type="entry name" value="DEHYDROGENASE/REDUCTASE SDR FAMILY MEMBER 7B"/>
    <property type="match status" value="1"/>
</dbReference>
<evidence type="ECO:0000259" key="4">
    <source>
        <dbReference type="SMART" id="SM00822"/>
    </source>
</evidence>
<dbReference type="PRINTS" id="PR00081">
    <property type="entry name" value="GDHRDH"/>
</dbReference>
<dbReference type="InterPro" id="IPR036291">
    <property type="entry name" value="NAD(P)-bd_dom_sf"/>
</dbReference>
<dbReference type="InterPro" id="IPR057326">
    <property type="entry name" value="KR_dom"/>
</dbReference>
<dbReference type="InterPro" id="IPR020904">
    <property type="entry name" value="Sc_DH/Rdtase_CS"/>
</dbReference>
<dbReference type="AlphaFoldDB" id="F3L2Z5"/>
<dbReference type="SUPFAM" id="SSF51735">
    <property type="entry name" value="NAD(P)-binding Rossmann-fold domains"/>
    <property type="match status" value="1"/>
</dbReference>
<accession>F3L2Z5</accession>
<comment type="similarity">
    <text evidence="1 3">Belongs to the short-chain dehydrogenases/reductases (SDR) family.</text>
</comment>
<sequence>MIKGKAMSKSTPTAVVTGAASGIGRAIALLAAERGHIVIAVDKDQQGLMSLEPELQTHNAKAFCRTIDVSDADQMTALADEVFDRFGQVNLLFNNAGMVVNKPVLEQSVETWQNVVNVNLMGVVNGLLAFVPRMIQQGSRAHIVNTGSVASFISGAGLGSYTATKMAVRGITETLQQELAEKGADIGVSILCPGPVDTPILAGSGLIADNLENGPIDDAGKTEEPDLMEAISPRRCAEIVFRGIEAGDFAIFTHPSYKPVCQALINATLGL</sequence>
<evidence type="ECO:0000313" key="6">
    <source>
        <dbReference type="Proteomes" id="UP000005615"/>
    </source>
</evidence>
<comment type="caution">
    <text evidence="5">The sequence shown here is derived from an EMBL/GenBank/DDBJ whole genome shotgun (WGS) entry which is preliminary data.</text>
</comment>
<dbReference type="CDD" id="cd05233">
    <property type="entry name" value="SDR_c"/>
    <property type="match status" value="1"/>
</dbReference>
<dbReference type="PANTHER" id="PTHR44196:SF1">
    <property type="entry name" value="DEHYDROGENASE_REDUCTASE SDR FAMILY MEMBER 7B"/>
    <property type="match status" value="1"/>
</dbReference>
<dbReference type="Gene3D" id="3.40.50.720">
    <property type="entry name" value="NAD(P)-binding Rossmann-like Domain"/>
    <property type="match status" value="1"/>
</dbReference>
<organism evidence="5 6">
    <name type="scientific">Aequoribacter fuscus</name>
    <dbReference type="NCBI Taxonomy" id="2518989"/>
    <lineage>
        <taxon>Bacteria</taxon>
        <taxon>Pseudomonadati</taxon>
        <taxon>Pseudomonadota</taxon>
        <taxon>Gammaproteobacteria</taxon>
        <taxon>Cellvibrionales</taxon>
        <taxon>Halieaceae</taxon>
        <taxon>Aequoribacter</taxon>
    </lineage>
</organism>
<reference evidence="5 6" key="1">
    <citation type="journal article" date="2011" name="J. Bacteriol.">
        <title>Genome sequence of strain IMCC3088, a proteorhodopsin-containing marine bacterium belonging to the OM60/NOR5 clade.</title>
        <authorList>
            <person name="Jang Y."/>
            <person name="Oh H.M."/>
            <person name="Kang I."/>
            <person name="Lee K."/>
            <person name="Yang S.J."/>
            <person name="Cho J.C."/>
        </authorList>
    </citation>
    <scope>NUCLEOTIDE SEQUENCE [LARGE SCALE GENOMIC DNA]</scope>
    <source>
        <strain evidence="5 6">IMCC3088</strain>
    </source>
</reference>
<dbReference type="STRING" id="2518989.IMCC3088_1919"/>
<evidence type="ECO:0000256" key="3">
    <source>
        <dbReference type="RuleBase" id="RU000363"/>
    </source>
</evidence>
<dbReference type="SMART" id="SM00822">
    <property type="entry name" value="PKS_KR"/>
    <property type="match status" value="1"/>
</dbReference>
<gene>
    <name evidence="5" type="ORF">IMCC3088_1919</name>
</gene>
<dbReference type="PROSITE" id="PS00061">
    <property type="entry name" value="ADH_SHORT"/>
    <property type="match status" value="1"/>
</dbReference>
<dbReference type="Proteomes" id="UP000005615">
    <property type="component" value="Unassembled WGS sequence"/>
</dbReference>
<dbReference type="PRINTS" id="PR00080">
    <property type="entry name" value="SDRFAMILY"/>
</dbReference>
<dbReference type="Pfam" id="PF00106">
    <property type="entry name" value="adh_short"/>
    <property type="match status" value="1"/>
</dbReference>
<keyword evidence="6" id="KW-1185">Reference proteome</keyword>
<feature type="domain" description="Ketoreductase" evidence="4">
    <location>
        <begin position="12"/>
        <end position="199"/>
    </location>
</feature>
<protein>
    <submittedName>
        <fullName evidence="5">Short-chain dehydrogenase/reductase SDR</fullName>
    </submittedName>
</protein>
<evidence type="ECO:0000256" key="1">
    <source>
        <dbReference type="ARBA" id="ARBA00006484"/>
    </source>
</evidence>
<dbReference type="GO" id="GO:0016491">
    <property type="term" value="F:oxidoreductase activity"/>
    <property type="evidence" value="ECO:0007669"/>
    <property type="project" value="UniProtKB-KW"/>
</dbReference>
<dbReference type="InterPro" id="IPR002347">
    <property type="entry name" value="SDR_fam"/>
</dbReference>
<dbReference type="EMBL" id="AEIG01000057">
    <property type="protein sequence ID" value="EGG29290.1"/>
    <property type="molecule type" value="Genomic_DNA"/>
</dbReference>
<name>F3L2Z5_9GAMM</name>
<evidence type="ECO:0000256" key="2">
    <source>
        <dbReference type="ARBA" id="ARBA00023002"/>
    </source>
</evidence>